<dbReference type="EMBL" id="CM002872">
    <property type="protein sequence ID" value="KFK36189.1"/>
    <property type="molecule type" value="Genomic_DNA"/>
</dbReference>
<dbReference type="PANTHER" id="PTHR15503:SF45">
    <property type="entry name" value="RNA-DIRECTED DNA POLYMERASE HOMOLOG"/>
    <property type="match status" value="1"/>
</dbReference>
<dbReference type="PANTHER" id="PTHR15503">
    <property type="entry name" value="LDOC1 RELATED"/>
    <property type="match status" value="1"/>
</dbReference>
<dbReference type="InterPro" id="IPR032567">
    <property type="entry name" value="RTL1-rel"/>
</dbReference>
<dbReference type="InterPro" id="IPR043502">
    <property type="entry name" value="DNA/RNA_pol_sf"/>
</dbReference>
<evidence type="ECO:0000313" key="3">
    <source>
        <dbReference type="Proteomes" id="UP000029120"/>
    </source>
</evidence>
<evidence type="ECO:0000313" key="2">
    <source>
        <dbReference type="EMBL" id="KFK36189.1"/>
    </source>
</evidence>
<organism evidence="2 3">
    <name type="scientific">Arabis alpina</name>
    <name type="common">Alpine rock-cress</name>
    <dbReference type="NCBI Taxonomy" id="50452"/>
    <lineage>
        <taxon>Eukaryota</taxon>
        <taxon>Viridiplantae</taxon>
        <taxon>Streptophyta</taxon>
        <taxon>Embryophyta</taxon>
        <taxon>Tracheophyta</taxon>
        <taxon>Spermatophyta</taxon>
        <taxon>Magnoliopsida</taxon>
        <taxon>eudicotyledons</taxon>
        <taxon>Gunneridae</taxon>
        <taxon>Pentapetalae</taxon>
        <taxon>rosids</taxon>
        <taxon>malvids</taxon>
        <taxon>Brassicales</taxon>
        <taxon>Brassicaceae</taxon>
        <taxon>Arabideae</taxon>
        <taxon>Arabis</taxon>
    </lineage>
</organism>
<dbReference type="Gramene" id="KFK36189">
    <property type="protein sequence ID" value="KFK36189"/>
    <property type="gene ID" value="AALP_AA4G089800"/>
</dbReference>
<protein>
    <recommendedName>
        <fullName evidence="4">Retrotransposon gag domain-containing protein</fullName>
    </recommendedName>
</protein>
<dbReference type="Gene3D" id="3.10.10.10">
    <property type="entry name" value="HIV Type 1 Reverse Transcriptase, subunit A, domain 1"/>
    <property type="match status" value="1"/>
</dbReference>
<sequence>MQFESPGLTHRPSEEFRLAQGRGAHVKAVECIVLARGARGRGLGGRGGRAGRRGRDGGRGPVSESAGNAAQDPTHEAARGLKMFQEGLSTSESVSGSARVSAIMSVGGARACTGAGDGLARVSESAGSASQSASHVAESNAQTLRDGLSGIEIASVSAGGDGVGSGLAVGASVGPGEAGSTGAPAGRAQGRDDRLADFFQQSLEQLPNAVPVRLRRVQAEFTWTNFWAEFNAKFFFQENVDCSETRFLELAHGEEAQVKRFLRGLRPDLRTLCGVCKYSTRAKLVETAKGIEEDMREQVVVVSPNVQSQRPQQQVIPDNATSLRMDKIGSSLGLSPGSSSFEREGGRLVYHAGRPTLGSLVISLIHVEAMIGRGCKAYLATNVMPEYVGGVAVRDIRVVQDFEVVFQSLQGLLLSRFDPFTIELEPGTTPLSKTPYRMALAELAELKKQLEDLMDKGFIQPSSSPWGASVLFVKRRMGISGCASITWGLTESL</sequence>
<dbReference type="Proteomes" id="UP000029120">
    <property type="component" value="Chromosome 4"/>
</dbReference>
<reference evidence="3" key="1">
    <citation type="journal article" date="2015" name="Nat. Plants">
        <title>Genome expansion of Arabis alpina linked with retrotransposition and reduced symmetric DNA methylation.</title>
        <authorList>
            <person name="Willing E.M."/>
            <person name="Rawat V."/>
            <person name="Mandakova T."/>
            <person name="Maumus F."/>
            <person name="James G.V."/>
            <person name="Nordstroem K.J."/>
            <person name="Becker C."/>
            <person name="Warthmann N."/>
            <person name="Chica C."/>
            <person name="Szarzynska B."/>
            <person name="Zytnicki M."/>
            <person name="Albani M.C."/>
            <person name="Kiefer C."/>
            <person name="Bergonzi S."/>
            <person name="Castaings L."/>
            <person name="Mateos J.L."/>
            <person name="Berns M.C."/>
            <person name="Bujdoso N."/>
            <person name="Piofczyk T."/>
            <person name="de Lorenzo L."/>
            <person name="Barrero-Sicilia C."/>
            <person name="Mateos I."/>
            <person name="Piednoel M."/>
            <person name="Hagmann J."/>
            <person name="Chen-Min-Tao R."/>
            <person name="Iglesias-Fernandez R."/>
            <person name="Schuster S.C."/>
            <person name="Alonso-Blanco C."/>
            <person name="Roudier F."/>
            <person name="Carbonero P."/>
            <person name="Paz-Ares J."/>
            <person name="Davis S.J."/>
            <person name="Pecinka A."/>
            <person name="Quesneville H."/>
            <person name="Colot V."/>
            <person name="Lysak M.A."/>
            <person name="Weigel D."/>
            <person name="Coupland G."/>
            <person name="Schneeberger K."/>
        </authorList>
    </citation>
    <scope>NUCLEOTIDE SEQUENCE [LARGE SCALE GENOMIC DNA]</scope>
    <source>
        <strain evidence="3">cv. Pajares</strain>
    </source>
</reference>
<keyword evidence="3" id="KW-1185">Reference proteome</keyword>
<dbReference type="AlphaFoldDB" id="A0A087H237"/>
<gene>
    <name evidence="2" type="ordered locus">AALP_Aa4g089800</name>
</gene>
<proteinExistence type="predicted"/>
<dbReference type="OrthoDB" id="1107598at2759"/>
<accession>A0A087H237</accession>
<name>A0A087H237_ARAAL</name>
<evidence type="ECO:0008006" key="4">
    <source>
        <dbReference type="Google" id="ProtNLM"/>
    </source>
</evidence>
<dbReference type="eggNOG" id="KOG0017">
    <property type="taxonomic scope" value="Eukaryota"/>
</dbReference>
<dbReference type="SUPFAM" id="SSF56672">
    <property type="entry name" value="DNA/RNA polymerases"/>
    <property type="match status" value="1"/>
</dbReference>
<evidence type="ECO:0000256" key="1">
    <source>
        <dbReference type="SAM" id="MobiDB-lite"/>
    </source>
</evidence>
<feature type="region of interest" description="Disordered" evidence="1">
    <location>
        <begin position="42"/>
        <end position="75"/>
    </location>
</feature>